<dbReference type="Pfam" id="PF13966">
    <property type="entry name" value="zf-RVT"/>
    <property type="match status" value="1"/>
</dbReference>
<dbReference type="Proteomes" id="UP000327157">
    <property type="component" value="Chromosome 13"/>
</dbReference>
<reference evidence="3" key="2">
    <citation type="submission" date="2019-10" db="EMBL/GenBank/DDBJ databases">
        <title>A de novo genome assembly of a pear dwarfing rootstock.</title>
        <authorList>
            <person name="Wang F."/>
            <person name="Wang J."/>
            <person name="Li S."/>
            <person name="Zhang Y."/>
            <person name="Fang M."/>
            <person name="Ma L."/>
            <person name="Zhao Y."/>
            <person name="Jiang S."/>
        </authorList>
    </citation>
    <scope>NUCLEOTIDE SEQUENCE [LARGE SCALE GENOMIC DNA]</scope>
</reference>
<proteinExistence type="predicted"/>
<keyword evidence="3" id="KW-1185">Reference proteome</keyword>
<gene>
    <name evidence="2" type="ORF">D8674_009456</name>
</gene>
<feature type="domain" description="Reverse transcriptase zinc-binding" evidence="1">
    <location>
        <begin position="19"/>
        <end position="72"/>
    </location>
</feature>
<evidence type="ECO:0000259" key="1">
    <source>
        <dbReference type="Pfam" id="PF13966"/>
    </source>
</evidence>
<dbReference type="OrthoDB" id="1747281at2759"/>
<name>A0A5N5F820_9ROSA</name>
<protein>
    <recommendedName>
        <fullName evidence="1">Reverse transcriptase zinc-binding domain-containing protein</fullName>
    </recommendedName>
</protein>
<evidence type="ECO:0000313" key="3">
    <source>
        <dbReference type="Proteomes" id="UP000327157"/>
    </source>
</evidence>
<sequence>MNRNRELGRRGDRQSSTVDNKDPMWWAIWRLGVLPKLCHFIWRGCRNILVIQNNLIRMGIRLETCCPLCDEEKWLCRKYDEVKDMEQFMRWVVCGLWQIWKCLNSAVFEKVIPTSMGVLELLSQHVREISVEGEMQVRWVKPHFCPIKFDGGSRSIAIGIDGLCGTRVLVDMINGVLAPEAALERYFMGYEPYSTTIEFSRVFIYSLCL</sequence>
<evidence type="ECO:0000313" key="2">
    <source>
        <dbReference type="EMBL" id="KAB2599185.1"/>
    </source>
</evidence>
<reference evidence="2 3" key="1">
    <citation type="submission" date="2019-09" db="EMBL/GenBank/DDBJ databases">
        <authorList>
            <person name="Ou C."/>
        </authorList>
    </citation>
    <scope>NUCLEOTIDE SEQUENCE [LARGE SCALE GENOMIC DNA]</scope>
    <source>
        <strain evidence="2">S2</strain>
        <tissue evidence="2">Leaf</tissue>
    </source>
</reference>
<organism evidence="2 3">
    <name type="scientific">Pyrus ussuriensis x Pyrus communis</name>
    <dbReference type="NCBI Taxonomy" id="2448454"/>
    <lineage>
        <taxon>Eukaryota</taxon>
        <taxon>Viridiplantae</taxon>
        <taxon>Streptophyta</taxon>
        <taxon>Embryophyta</taxon>
        <taxon>Tracheophyta</taxon>
        <taxon>Spermatophyta</taxon>
        <taxon>Magnoliopsida</taxon>
        <taxon>eudicotyledons</taxon>
        <taxon>Gunneridae</taxon>
        <taxon>Pentapetalae</taxon>
        <taxon>rosids</taxon>
        <taxon>fabids</taxon>
        <taxon>Rosales</taxon>
        <taxon>Rosaceae</taxon>
        <taxon>Amygdaloideae</taxon>
        <taxon>Maleae</taxon>
        <taxon>Pyrus</taxon>
    </lineage>
</organism>
<dbReference type="AlphaFoldDB" id="A0A5N5F820"/>
<reference evidence="2 3" key="3">
    <citation type="submission" date="2019-11" db="EMBL/GenBank/DDBJ databases">
        <title>A de novo genome assembly of a pear dwarfing rootstock.</title>
        <authorList>
            <person name="Wang F."/>
            <person name="Wang J."/>
            <person name="Li S."/>
            <person name="Zhang Y."/>
            <person name="Fang M."/>
            <person name="Ma L."/>
            <person name="Zhao Y."/>
            <person name="Jiang S."/>
        </authorList>
    </citation>
    <scope>NUCLEOTIDE SEQUENCE [LARGE SCALE GENOMIC DNA]</scope>
    <source>
        <strain evidence="2">S2</strain>
        <tissue evidence="2">Leaf</tissue>
    </source>
</reference>
<comment type="caution">
    <text evidence="2">The sequence shown here is derived from an EMBL/GenBank/DDBJ whole genome shotgun (WGS) entry which is preliminary data.</text>
</comment>
<dbReference type="InterPro" id="IPR026960">
    <property type="entry name" value="RVT-Znf"/>
</dbReference>
<dbReference type="EMBL" id="SMOL01000753">
    <property type="protein sequence ID" value="KAB2599185.1"/>
    <property type="molecule type" value="Genomic_DNA"/>
</dbReference>
<accession>A0A5N5F820</accession>